<keyword evidence="3" id="KW-1185">Reference proteome</keyword>
<comment type="caution">
    <text evidence="2">The sequence shown here is derived from an EMBL/GenBank/DDBJ whole genome shotgun (WGS) entry which is preliminary data.</text>
</comment>
<accession>A0ABV9M1H6</accession>
<reference evidence="3" key="1">
    <citation type="journal article" date="2019" name="Int. J. Syst. Evol. Microbiol.">
        <title>The Global Catalogue of Microorganisms (GCM) 10K type strain sequencing project: providing services to taxonomists for standard genome sequencing and annotation.</title>
        <authorList>
            <consortium name="The Broad Institute Genomics Platform"/>
            <consortium name="The Broad Institute Genome Sequencing Center for Infectious Disease"/>
            <person name="Wu L."/>
            <person name="Ma J."/>
        </authorList>
    </citation>
    <scope>NUCLEOTIDE SEQUENCE [LARGE SCALE GENOMIC DNA]</scope>
    <source>
        <strain evidence="3">KACC 12507</strain>
    </source>
</reference>
<feature type="transmembrane region" description="Helical" evidence="1">
    <location>
        <begin position="60"/>
        <end position="77"/>
    </location>
</feature>
<name>A0ABV9M1H6_9ALTE</name>
<keyword evidence="1" id="KW-1133">Transmembrane helix</keyword>
<sequence length="137" mass="15658">MSAFHLFHACGVILFTVFAYLQFNDASQYSNHDAWVWIALYGTAAFLNLLSLLTTVSKNVHYLWLGFTAGALLFRMQDDRGNLHLDWIDPSRYWNEAGNQMVQQTNESGGLVILLIWALVQLIIVSNRQSKLPPYSY</sequence>
<keyword evidence="1 2" id="KW-0812">Transmembrane</keyword>
<feature type="transmembrane region" description="Helical" evidence="1">
    <location>
        <begin position="108"/>
        <end position="125"/>
    </location>
</feature>
<dbReference type="EMBL" id="JBHSGU010000017">
    <property type="protein sequence ID" value="MFC4701553.1"/>
    <property type="molecule type" value="Genomic_DNA"/>
</dbReference>
<dbReference type="InterPro" id="IPR029377">
    <property type="entry name" value="TMEM220"/>
</dbReference>
<evidence type="ECO:0000256" key="1">
    <source>
        <dbReference type="SAM" id="Phobius"/>
    </source>
</evidence>
<keyword evidence="1" id="KW-0472">Membrane</keyword>
<organism evidence="2 3">
    <name type="scientific">Glaciecola siphonariae</name>
    <dbReference type="NCBI Taxonomy" id="521012"/>
    <lineage>
        <taxon>Bacteria</taxon>
        <taxon>Pseudomonadati</taxon>
        <taxon>Pseudomonadota</taxon>
        <taxon>Gammaproteobacteria</taxon>
        <taxon>Alteromonadales</taxon>
        <taxon>Alteromonadaceae</taxon>
        <taxon>Glaciecola</taxon>
    </lineage>
</organism>
<gene>
    <name evidence="2" type="ORF">ACFO4O_15455</name>
</gene>
<protein>
    <submittedName>
        <fullName evidence="2">Transmembrane 220 family protein</fullName>
    </submittedName>
</protein>
<evidence type="ECO:0000313" key="3">
    <source>
        <dbReference type="Proteomes" id="UP001595897"/>
    </source>
</evidence>
<dbReference type="Proteomes" id="UP001595897">
    <property type="component" value="Unassembled WGS sequence"/>
</dbReference>
<evidence type="ECO:0000313" key="2">
    <source>
        <dbReference type="EMBL" id="MFC4701553.1"/>
    </source>
</evidence>
<dbReference type="RefSeq" id="WP_382410142.1">
    <property type="nucleotide sequence ID" value="NZ_JBHSGU010000017.1"/>
</dbReference>
<dbReference type="Pfam" id="PF15071">
    <property type="entry name" value="TMEM220"/>
    <property type="match status" value="1"/>
</dbReference>
<feature type="transmembrane region" description="Helical" evidence="1">
    <location>
        <begin position="35"/>
        <end position="53"/>
    </location>
</feature>
<proteinExistence type="predicted"/>